<evidence type="ECO:0000313" key="4">
    <source>
        <dbReference type="Proteomes" id="UP000318336"/>
    </source>
</evidence>
<keyword evidence="4" id="KW-1185">Reference proteome</keyword>
<comment type="caution">
    <text evidence="3">The sequence shown here is derived from an EMBL/GenBank/DDBJ whole genome shotgun (WGS) entry which is preliminary data.</text>
</comment>
<reference evidence="3 4" key="1">
    <citation type="submission" date="2019-06" db="EMBL/GenBank/DDBJ databases">
        <title>Sequencing the genomes of 1000 actinobacteria strains.</title>
        <authorList>
            <person name="Klenk H.-P."/>
        </authorList>
    </citation>
    <scope>NUCLEOTIDE SEQUENCE [LARGE SCALE GENOMIC DNA]</scope>
    <source>
        <strain evidence="3 4">DSM 24617</strain>
    </source>
</reference>
<dbReference type="Proteomes" id="UP000318336">
    <property type="component" value="Unassembled WGS sequence"/>
</dbReference>
<name>A0A542XCK2_9MICO</name>
<feature type="domain" description="RES" evidence="2">
    <location>
        <begin position="27"/>
        <end position="171"/>
    </location>
</feature>
<proteinExistence type="predicted"/>
<organism evidence="3 4">
    <name type="scientific">Barrientosiimonas humi</name>
    <dbReference type="NCBI Taxonomy" id="999931"/>
    <lineage>
        <taxon>Bacteria</taxon>
        <taxon>Bacillati</taxon>
        <taxon>Actinomycetota</taxon>
        <taxon>Actinomycetes</taxon>
        <taxon>Micrococcales</taxon>
        <taxon>Dermacoccaceae</taxon>
        <taxon>Barrientosiimonas</taxon>
    </lineage>
</organism>
<accession>A0A542XCK2</accession>
<sequence>MSAKYPAAPTRPLQHSPGDLVEHTGPVFRIARTSGDHVLPWNALRGFGWLPSMRWDPHPDRMREQPQHAVMYAATTVGTAAAEVWQDLRVIDTISGAPVLIGWTPARPLRLLDLSGDWLVRQGAARSLAHGPKEVCRAWARTIHDTWPDLHGLRVDSTMTGTNLVLFEPAARCGPSAPDLVRPLADPTVIALLAAIATEIGYDLLV</sequence>
<dbReference type="Pfam" id="PF08808">
    <property type="entry name" value="RES"/>
    <property type="match status" value="1"/>
</dbReference>
<dbReference type="EMBL" id="VFOK01000001">
    <property type="protein sequence ID" value="TQL33537.1"/>
    <property type="molecule type" value="Genomic_DNA"/>
</dbReference>
<evidence type="ECO:0000313" key="3">
    <source>
        <dbReference type="EMBL" id="TQL33537.1"/>
    </source>
</evidence>
<gene>
    <name evidence="3" type="ORF">FB554_1687</name>
</gene>
<evidence type="ECO:0000256" key="1">
    <source>
        <dbReference type="SAM" id="MobiDB-lite"/>
    </source>
</evidence>
<dbReference type="RefSeq" id="WP_211344560.1">
    <property type="nucleotide sequence ID" value="NZ_CAJTBP010000001.1"/>
</dbReference>
<evidence type="ECO:0000259" key="2">
    <source>
        <dbReference type="Pfam" id="PF08808"/>
    </source>
</evidence>
<feature type="region of interest" description="Disordered" evidence="1">
    <location>
        <begin position="1"/>
        <end position="20"/>
    </location>
</feature>
<dbReference type="AlphaFoldDB" id="A0A542XCK2"/>
<dbReference type="InterPro" id="IPR014914">
    <property type="entry name" value="RES_dom"/>
</dbReference>
<protein>
    <submittedName>
        <fullName evidence="3">RES domain-containing protein</fullName>
    </submittedName>
</protein>